<sequence>MFFELTNEEIELFKRIGQIKNYDEDAILFYENEKANNFYIILSGFVKGGIFENKREKIFHYFFPKMFIGEISFLEEKNYALSAKFVTSGKAVVISRTSLNNSNFSKDELNKIFQRAMISKVRFLQRTISTITSVNTKVKCAMFLLEHKTYLQYISITEMSSLLNTTRESVSRAISFFIEYKAIKKNKNEIIILNEEFLETFIKFQENDLEFI</sequence>
<dbReference type="CDD" id="cd00038">
    <property type="entry name" value="CAP_ED"/>
    <property type="match status" value="1"/>
</dbReference>
<dbReference type="Gene3D" id="2.60.120.10">
    <property type="entry name" value="Jelly Rolls"/>
    <property type="match status" value="1"/>
</dbReference>
<evidence type="ECO:0000313" key="6">
    <source>
        <dbReference type="Proteomes" id="UP000502065"/>
    </source>
</evidence>
<keyword evidence="3" id="KW-0804">Transcription</keyword>
<dbReference type="RefSeq" id="WP_129095958.1">
    <property type="nucleotide sequence ID" value="NZ_CBCSAE010000005.1"/>
</dbReference>
<dbReference type="InterPro" id="IPR018490">
    <property type="entry name" value="cNMP-bd_dom_sf"/>
</dbReference>
<dbReference type="KEGG" id="aaqi:AAQM_1687"/>
<evidence type="ECO:0000313" key="5">
    <source>
        <dbReference type="EMBL" id="QKE26430.1"/>
    </source>
</evidence>
<accession>A0AAE7B5H7</accession>
<dbReference type="GO" id="GO:0006355">
    <property type="term" value="P:regulation of DNA-templated transcription"/>
    <property type="evidence" value="ECO:0007669"/>
    <property type="project" value="InterPro"/>
</dbReference>
<dbReference type="Pfam" id="PF00027">
    <property type="entry name" value="cNMP_binding"/>
    <property type="match status" value="1"/>
</dbReference>
<dbReference type="InterPro" id="IPR000595">
    <property type="entry name" value="cNMP-bd_dom"/>
</dbReference>
<protein>
    <submittedName>
        <fullName evidence="5">Transcriptional regulator, Crp/Fnr family</fullName>
    </submittedName>
</protein>
<evidence type="ECO:0000256" key="2">
    <source>
        <dbReference type="ARBA" id="ARBA00023125"/>
    </source>
</evidence>
<dbReference type="InterPro" id="IPR014710">
    <property type="entry name" value="RmlC-like_jellyroll"/>
</dbReference>
<dbReference type="GO" id="GO:0003677">
    <property type="term" value="F:DNA binding"/>
    <property type="evidence" value="ECO:0007669"/>
    <property type="project" value="UniProtKB-KW"/>
</dbReference>
<organism evidence="5 6">
    <name type="scientific">Arcobacter aquimarinus</name>
    <dbReference type="NCBI Taxonomy" id="1315211"/>
    <lineage>
        <taxon>Bacteria</taxon>
        <taxon>Pseudomonadati</taxon>
        <taxon>Campylobacterota</taxon>
        <taxon>Epsilonproteobacteria</taxon>
        <taxon>Campylobacterales</taxon>
        <taxon>Arcobacteraceae</taxon>
        <taxon>Arcobacter</taxon>
    </lineage>
</organism>
<dbReference type="AlphaFoldDB" id="A0AAE7B5H7"/>
<dbReference type="SMART" id="SM00100">
    <property type="entry name" value="cNMP"/>
    <property type="match status" value="1"/>
</dbReference>
<gene>
    <name evidence="5" type="ORF">AAQM_1687</name>
</gene>
<keyword evidence="6" id="KW-1185">Reference proteome</keyword>
<dbReference type="SUPFAM" id="SSF51206">
    <property type="entry name" value="cAMP-binding domain-like"/>
    <property type="match status" value="1"/>
</dbReference>
<dbReference type="SUPFAM" id="SSF46785">
    <property type="entry name" value="Winged helix' DNA-binding domain"/>
    <property type="match status" value="1"/>
</dbReference>
<dbReference type="PROSITE" id="PS50042">
    <property type="entry name" value="CNMP_BINDING_3"/>
    <property type="match status" value="1"/>
</dbReference>
<keyword evidence="1" id="KW-0805">Transcription regulation</keyword>
<reference evidence="5 6" key="1">
    <citation type="submission" date="2018-07" db="EMBL/GenBank/DDBJ databases">
        <title>Identification of phenol metabolism pathways in Arcobacter.</title>
        <authorList>
            <person name="Miller W.G."/>
            <person name="Yee E."/>
            <person name="Bono J.L."/>
        </authorList>
    </citation>
    <scope>NUCLEOTIDE SEQUENCE [LARGE SCALE GENOMIC DNA]</scope>
    <source>
        <strain evidence="5 6">W63</strain>
    </source>
</reference>
<proteinExistence type="predicted"/>
<evidence type="ECO:0000256" key="1">
    <source>
        <dbReference type="ARBA" id="ARBA00023015"/>
    </source>
</evidence>
<evidence type="ECO:0000256" key="3">
    <source>
        <dbReference type="ARBA" id="ARBA00023163"/>
    </source>
</evidence>
<dbReference type="InterPro" id="IPR036390">
    <property type="entry name" value="WH_DNA-bd_sf"/>
</dbReference>
<dbReference type="Proteomes" id="UP000502065">
    <property type="component" value="Chromosome"/>
</dbReference>
<keyword evidence="2" id="KW-0238">DNA-binding</keyword>
<dbReference type="InterPro" id="IPR012318">
    <property type="entry name" value="HTH_CRP"/>
</dbReference>
<dbReference type="Pfam" id="PF13545">
    <property type="entry name" value="HTH_Crp_2"/>
    <property type="match status" value="1"/>
</dbReference>
<evidence type="ECO:0000259" key="4">
    <source>
        <dbReference type="PROSITE" id="PS50042"/>
    </source>
</evidence>
<feature type="domain" description="Cyclic nucleotide-binding" evidence="4">
    <location>
        <begin position="1"/>
        <end position="101"/>
    </location>
</feature>
<name>A0AAE7B5H7_9BACT</name>
<dbReference type="EMBL" id="CP030944">
    <property type="protein sequence ID" value="QKE26430.1"/>
    <property type="molecule type" value="Genomic_DNA"/>
</dbReference>